<protein>
    <submittedName>
        <fullName evidence="3">DDB1 and CUL4 associated factor 11</fullName>
    </submittedName>
</protein>
<keyword evidence="4" id="KW-1185">Reference proteome</keyword>
<dbReference type="Proteomes" id="UP000694388">
    <property type="component" value="Unplaced"/>
</dbReference>
<dbReference type="SUPFAM" id="SSF50998">
    <property type="entry name" value="Quinoprotein alcohol dehydrogenase-like"/>
    <property type="match status" value="1"/>
</dbReference>
<dbReference type="PANTHER" id="PTHR19847:SF7">
    <property type="entry name" value="DDB1- AND CUL4-ASSOCIATED FACTOR 11"/>
    <property type="match status" value="1"/>
</dbReference>
<dbReference type="PROSITE" id="PS50082">
    <property type="entry name" value="WD_REPEATS_2"/>
    <property type="match status" value="3"/>
</dbReference>
<name>A0A8C4X0C8_EPTBU</name>
<dbReference type="GeneTree" id="ENSGT00720000108873"/>
<dbReference type="Ensembl" id="ENSEBUT00000024006.1">
    <property type="protein sequence ID" value="ENSEBUP00000023430.1"/>
    <property type="gene ID" value="ENSEBUG00000014421.1"/>
</dbReference>
<feature type="repeat" description="WD" evidence="1">
    <location>
        <begin position="271"/>
        <end position="313"/>
    </location>
</feature>
<dbReference type="GO" id="GO:0080008">
    <property type="term" value="C:Cul4-RING E3 ubiquitin ligase complex"/>
    <property type="evidence" value="ECO:0007669"/>
    <property type="project" value="TreeGrafter"/>
</dbReference>
<organism evidence="3 4">
    <name type="scientific">Eptatretus burgeri</name>
    <name type="common">Inshore hagfish</name>
    <dbReference type="NCBI Taxonomy" id="7764"/>
    <lineage>
        <taxon>Eukaryota</taxon>
        <taxon>Metazoa</taxon>
        <taxon>Chordata</taxon>
        <taxon>Craniata</taxon>
        <taxon>Vertebrata</taxon>
        <taxon>Cyclostomata</taxon>
        <taxon>Myxini</taxon>
        <taxon>Myxiniformes</taxon>
        <taxon>Myxinidae</taxon>
        <taxon>Eptatretinae</taxon>
        <taxon>Eptatretus</taxon>
    </lineage>
</organism>
<dbReference type="InterPro" id="IPR001680">
    <property type="entry name" value="WD40_rpt"/>
</dbReference>
<feature type="repeat" description="WD" evidence="1">
    <location>
        <begin position="319"/>
        <end position="353"/>
    </location>
</feature>
<feature type="region of interest" description="Disordered" evidence="2">
    <location>
        <begin position="33"/>
        <end position="56"/>
    </location>
</feature>
<dbReference type="GO" id="GO:0043161">
    <property type="term" value="P:proteasome-mediated ubiquitin-dependent protein catabolic process"/>
    <property type="evidence" value="ECO:0007669"/>
    <property type="project" value="TreeGrafter"/>
</dbReference>
<accession>A0A8C4X0C8</accession>
<evidence type="ECO:0000256" key="1">
    <source>
        <dbReference type="PROSITE-ProRule" id="PRU00221"/>
    </source>
</evidence>
<dbReference type="InterPro" id="IPR011047">
    <property type="entry name" value="Quinoprotein_ADH-like_sf"/>
</dbReference>
<evidence type="ECO:0000313" key="4">
    <source>
        <dbReference type="Proteomes" id="UP000694388"/>
    </source>
</evidence>
<dbReference type="AlphaFoldDB" id="A0A8C4X0C8"/>
<dbReference type="InterPro" id="IPR051859">
    <property type="entry name" value="DCAF"/>
</dbReference>
<evidence type="ECO:0000256" key="2">
    <source>
        <dbReference type="SAM" id="MobiDB-lite"/>
    </source>
</evidence>
<sequence length="488" mass="55532">MGLRGSRAMERDEDIANILPFLTRNLLDEIHRHSPLSQSGDESESERGWNGRLGDCYNPPVDANPDTTEMKHSTIQQQILLDTGGVCDLKPQSTRCHTLPKLLHQREAGICHGRSFSNGQQAQVLSRFIPKHIWRKEKLGEKVFCGVYTVDGSMFLSACQDQKIRMYNTHDGSFRKFKTVRAQDMGWSVLDTAFTPDGAHFLYSSWSNYIHICNIYGKHETHTPLDLSPFVRRFCVFSLSVSSDSQEIMGGANDGCVYVFDRERNQRTLKIDSHEEDVNAVTFMDDGSQILVSGGDDAVCKVWDRRSLREQNPQPVGVLAGHRDGVTFIDSKGDSRYLISNSKDQTIKLWDVRRFSPKEGLDASWNAVTQQNWDYRWQRVPSCSLKKHKLRGDTSVMTYRGHGVLHTLIRCRFSPSCSTGQRYIYTGCSTGRVIIYDLLSGRIVHQLHGHSACVRDVHWHPYEPIITTSSWDGILGVWRYQQQDLDGV</sequence>
<reference evidence="3" key="1">
    <citation type="submission" date="2025-05" db="UniProtKB">
        <authorList>
            <consortium name="Ensembl"/>
        </authorList>
    </citation>
    <scope>IDENTIFICATION</scope>
</reference>
<dbReference type="InterPro" id="IPR015943">
    <property type="entry name" value="WD40/YVTN_repeat-like_dom_sf"/>
</dbReference>
<feature type="repeat" description="WD" evidence="1">
    <location>
        <begin position="447"/>
        <end position="478"/>
    </location>
</feature>
<dbReference type="Pfam" id="PF00400">
    <property type="entry name" value="WD40"/>
    <property type="match status" value="3"/>
</dbReference>
<dbReference type="Gene3D" id="2.130.10.10">
    <property type="entry name" value="YVTN repeat-like/Quinoprotein amine dehydrogenase"/>
    <property type="match status" value="2"/>
</dbReference>
<keyword evidence="1" id="KW-0853">WD repeat</keyword>
<dbReference type="PROSITE" id="PS50294">
    <property type="entry name" value="WD_REPEATS_REGION"/>
    <property type="match status" value="3"/>
</dbReference>
<dbReference type="FunFam" id="2.130.10.10:FF:000492">
    <property type="entry name" value="LEC14B homolog isoform X2"/>
    <property type="match status" value="1"/>
</dbReference>
<dbReference type="Ensembl" id="ENSEBUT00000023990.1">
    <property type="protein sequence ID" value="ENSEBUP00000023414.1"/>
    <property type="gene ID" value="ENSEBUG00000014421.1"/>
</dbReference>
<dbReference type="PANTHER" id="PTHR19847">
    <property type="entry name" value="DDB1- AND CUL4-ASSOCIATED FACTOR 11"/>
    <property type="match status" value="1"/>
</dbReference>
<dbReference type="OMA" id="EHTFPQM"/>
<evidence type="ECO:0000313" key="3">
    <source>
        <dbReference type="Ensembl" id="ENSEBUP00000023430.1"/>
    </source>
</evidence>
<dbReference type="FunFam" id="2.130.10.10:FF:000115">
    <property type="entry name" value="DDB1- and CUL4-associated factor 11 isoform X1"/>
    <property type="match status" value="1"/>
</dbReference>
<proteinExistence type="predicted"/>
<dbReference type="SMART" id="SM00320">
    <property type="entry name" value="WD40"/>
    <property type="match status" value="7"/>
</dbReference>